<proteinExistence type="predicted"/>
<sequence length="253" mass="27383">MFGRKKKQPPAQDAAPQPPEAVPSAEDAAAARRREPQGPLDVSQIDGRDGYLDLGAVLVRPRSGLGVRLEVDERTQRPRAVALDLGGGSVQVQAFAAPRSEGLWDEVRRELVQSLRTGNGEPTVEEGPFGLQVVARFPATASDGTQGFRLARFVGVDGPRWFVRAVFTGTAAVTAESAAALDEVVRELVVVRGDRPMPPRELLTLVVPEDAVRRPAPGTERDAEQETAQEPEQEPDREPVRPPRRGPEITEIG</sequence>
<feature type="region of interest" description="Disordered" evidence="1">
    <location>
        <begin position="1"/>
        <end position="46"/>
    </location>
</feature>
<evidence type="ECO:0000313" key="2">
    <source>
        <dbReference type="EMBL" id="KUG60904.1"/>
    </source>
</evidence>
<dbReference type="RefSeq" id="WP_058873673.1">
    <property type="nucleotide sequence ID" value="NZ_LQBK01000009.1"/>
</dbReference>
<dbReference type="InterPro" id="IPR022183">
    <property type="entry name" value="DUF3710"/>
</dbReference>
<gene>
    <name evidence="2" type="ORF">AVL61_09790</name>
</gene>
<evidence type="ECO:0000313" key="3">
    <source>
        <dbReference type="Proteomes" id="UP000053512"/>
    </source>
</evidence>
<feature type="compositionally biased region" description="Basic and acidic residues" evidence="1">
    <location>
        <begin position="234"/>
        <end position="253"/>
    </location>
</feature>
<comment type="caution">
    <text evidence="2">The sequence shown here is derived from an EMBL/GenBank/DDBJ whole genome shotgun (WGS) entry which is preliminary data.</text>
</comment>
<feature type="region of interest" description="Disordered" evidence="1">
    <location>
        <begin position="208"/>
        <end position="253"/>
    </location>
</feature>
<organism evidence="2 3">
    <name type="scientific">Kocuria rosea subsp. polaris</name>
    <dbReference type="NCBI Taxonomy" id="136273"/>
    <lineage>
        <taxon>Bacteria</taxon>
        <taxon>Bacillati</taxon>
        <taxon>Actinomycetota</taxon>
        <taxon>Actinomycetes</taxon>
        <taxon>Micrococcales</taxon>
        <taxon>Micrococcaceae</taxon>
        <taxon>Kocuria</taxon>
    </lineage>
</organism>
<dbReference type="eggNOG" id="ENOG502Z90C">
    <property type="taxonomic scope" value="Bacteria"/>
</dbReference>
<evidence type="ECO:0000256" key="1">
    <source>
        <dbReference type="SAM" id="MobiDB-lite"/>
    </source>
</evidence>
<dbReference type="OrthoDB" id="8480367at2"/>
<dbReference type="EMBL" id="LQBK01000009">
    <property type="protein sequence ID" value="KUG60904.1"/>
    <property type="molecule type" value="Genomic_DNA"/>
</dbReference>
<protein>
    <recommendedName>
        <fullName evidence="4">DUF3710 domain-containing protein</fullName>
    </recommendedName>
</protein>
<accession>A0A0W8IM36</accession>
<reference evidence="3" key="1">
    <citation type="submission" date="2015-12" db="EMBL/GenBank/DDBJ databases">
        <authorList>
            <person name="Nair G.R."/>
            <person name="Kaur G."/>
            <person name="Mayilraj S."/>
        </authorList>
    </citation>
    <scope>NUCLEOTIDE SEQUENCE [LARGE SCALE GENOMIC DNA]</scope>
    <source>
        <strain evidence="3">CD08_4</strain>
    </source>
</reference>
<name>A0A0W8IM36_KOCRO</name>
<dbReference type="STRING" id="136273.GY22_03265"/>
<dbReference type="Pfam" id="PF12502">
    <property type="entry name" value="DUF3710"/>
    <property type="match status" value="1"/>
</dbReference>
<dbReference type="AlphaFoldDB" id="A0A0W8IM36"/>
<dbReference type="Proteomes" id="UP000053512">
    <property type="component" value="Unassembled WGS sequence"/>
</dbReference>
<evidence type="ECO:0008006" key="4">
    <source>
        <dbReference type="Google" id="ProtNLM"/>
    </source>
</evidence>